<dbReference type="Pfam" id="PF01695">
    <property type="entry name" value="IstB_IS21"/>
    <property type="match status" value="1"/>
</dbReference>
<keyword evidence="1" id="KW-0547">Nucleotide-binding</keyword>
<dbReference type="Gene3D" id="3.40.50.300">
    <property type="entry name" value="P-loop containing nucleotide triphosphate hydrolases"/>
    <property type="match status" value="1"/>
</dbReference>
<dbReference type="RefSeq" id="WP_023388438.1">
    <property type="nucleotide sequence ID" value="NZ_AXUN02000085.1"/>
</dbReference>
<sequence>MIKDSTLSKLNEMRLTAMAEAFQAQLQDSTFQELSFEERFGIMVDIEWSRRKSNKLLRLIHKADLKFSSASVEDIHYLPDRKLDKAQIARLASCQYISEKHNVIIMGASGNGKSFLSCALGIAACRNFYTVKYIRLPDLLDELTVARGEGVFKKTMRQYKTVDLLILDEWLLSPLNDAAARDLLEIVEARYMLGSIIFCSQFAPSEWHDRINEGTLSEAILDRIIHNAYSIIIDGKVSMRERYALKP</sequence>
<dbReference type="PIRSF" id="PIRSF003073">
    <property type="entry name" value="DNAC_TnpB_IstB"/>
    <property type="match status" value="1"/>
</dbReference>
<dbReference type="SUPFAM" id="SSF52540">
    <property type="entry name" value="P-loop containing nucleoside triphosphate hydrolases"/>
    <property type="match status" value="1"/>
</dbReference>
<gene>
    <name evidence="4" type="ORF">T472_0205390</name>
</gene>
<dbReference type="NCBIfam" id="NF038214">
    <property type="entry name" value="IS21_help_AAA"/>
    <property type="match status" value="1"/>
</dbReference>
<proteinExistence type="predicted"/>
<dbReference type="eggNOG" id="COG1484">
    <property type="taxonomic scope" value="Bacteria"/>
</dbReference>
<dbReference type="InterPro" id="IPR002611">
    <property type="entry name" value="IstB_ATP-bd"/>
</dbReference>
<dbReference type="GO" id="GO:0005524">
    <property type="term" value="F:ATP binding"/>
    <property type="evidence" value="ECO:0007669"/>
    <property type="project" value="UniProtKB-KW"/>
</dbReference>
<evidence type="ECO:0000313" key="4">
    <source>
        <dbReference type="EMBL" id="ETA81633.1"/>
    </source>
</evidence>
<organism evidence="4 5">
    <name type="scientific">Youngiibacter fragilis 232.1</name>
    <dbReference type="NCBI Taxonomy" id="994573"/>
    <lineage>
        <taxon>Bacteria</taxon>
        <taxon>Bacillati</taxon>
        <taxon>Bacillota</taxon>
        <taxon>Clostridia</taxon>
        <taxon>Eubacteriales</taxon>
        <taxon>Clostridiaceae</taxon>
        <taxon>Youngiibacter</taxon>
    </lineage>
</organism>
<name>V7I705_9CLOT</name>
<dbReference type="OrthoDB" id="9776217at2"/>
<evidence type="ECO:0000313" key="5">
    <source>
        <dbReference type="Proteomes" id="UP000017747"/>
    </source>
</evidence>
<accession>V7I705</accession>
<dbReference type="PANTHER" id="PTHR30050:SF4">
    <property type="entry name" value="ATP-BINDING PROTEIN RV3427C IN INSERTION SEQUENCE-RELATED"/>
    <property type="match status" value="1"/>
</dbReference>
<dbReference type="GO" id="GO:0006260">
    <property type="term" value="P:DNA replication"/>
    <property type="evidence" value="ECO:0007669"/>
    <property type="project" value="TreeGrafter"/>
</dbReference>
<dbReference type="InterPro" id="IPR027417">
    <property type="entry name" value="P-loop_NTPase"/>
</dbReference>
<evidence type="ECO:0000259" key="3">
    <source>
        <dbReference type="Pfam" id="PF01695"/>
    </source>
</evidence>
<evidence type="ECO:0000256" key="2">
    <source>
        <dbReference type="ARBA" id="ARBA00022840"/>
    </source>
</evidence>
<evidence type="ECO:0000256" key="1">
    <source>
        <dbReference type="ARBA" id="ARBA00022741"/>
    </source>
</evidence>
<keyword evidence="5" id="KW-1185">Reference proteome</keyword>
<dbReference type="InterPro" id="IPR028350">
    <property type="entry name" value="DNAC/IstB-like"/>
</dbReference>
<dbReference type="PANTHER" id="PTHR30050">
    <property type="entry name" value="CHROMOSOMAL REPLICATION INITIATOR PROTEIN DNAA"/>
    <property type="match status" value="1"/>
</dbReference>
<dbReference type="PATRIC" id="fig|994573.3.peg.1005"/>
<dbReference type="InterPro" id="IPR047661">
    <property type="entry name" value="IstB"/>
</dbReference>
<feature type="domain" description="IstB-like ATP-binding" evidence="3">
    <location>
        <begin position="9"/>
        <end position="242"/>
    </location>
</feature>
<comment type="caution">
    <text evidence="4">The sequence shown here is derived from an EMBL/GenBank/DDBJ whole genome shotgun (WGS) entry which is preliminary data.</text>
</comment>
<keyword evidence="2" id="KW-0067">ATP-binding</keyword>
<dbReference type="EMBL" id="AXUN02000085">
    <property type="protein sequence ID" value="ETA81633.1"/>
    <property type="molecule type" value="Genomic_DNA"/>
</dbReference>
<protein>
    <submittedName>
        <fullName evidence="4">ATPase AAA</fullName>
    </submittedName>
</protein>
<dbReference type="AlphaFoldDB" id="V7I705"/>
<reference evidence="4 5" key="1">
    <citation type="journal article" date="2014" name="Genome Announc.">
        <title>Genome Sequence of Youngiibacter fragilis, the Type Strain of the Genus Youngiibacter.</title>
        <authorList>
            <person name="Wawrik C.B."/>
            <person name="Callaghan A.V."/>
            <person name="Stamps B.W."/>
            <person name="Wawrik B."/>
        </authorList>
    </citation>
    <scope>NUCLEOTIDE SEQUENCE [LARGE SCALE GENOMIC DNA]</scope>
    <source>
        <strain evidence="4 5">232.1</strain>
    </source>
</reference>
<dbReference type="Proteomes" id="UP000017747">
    <property type="component" value="Unassembled WGS sequence"/>
</dbReference>
<dbReference type="STRING" id="994573.T472_0205390"/>